<dbReference type="InterPro" id="IPR015590">
    <property type="entry name" value="Aldehyde_DH_dom"/>
</dbReference>
<dbReference type="GO" id="GO:0005730">
    <property type="term" value="C:nucleolus"/>
    <property type="evidence" value="ECO:0007669"/>
    <property type="project" value="InterPro"/>
</dbReference>
<dbReference type="InterPro" id="IPR007015">
    <property type="entry name" value="DNA_pol_V/MYBBP1A"/>
</dbReference>
<dbReference type="PROSITE" id="PS00070">
    <property type="entry name" value="ALDEHYDE_DEHYDR_CYS"/>
    <property type="match status" value="1"/>
</dbReference>
<evidence type="ECO:0000256" key="1">
    <source>
        <dbReference type="ARBA" id="ARBA00009986"/>
    </source>
</evidence>
<dbReference type="GO" id="GO:0016620">
    <property type="term" value="F:oxidoreductase activity, acting on the aldehyde or oxo group of donors, NAD or NADP as acceptor"/>
    <property type="evidence" value="ECO:0007669"/>
    <property type="project" value="InterPro"/>
</dbReference>
<name>A0A4S2L3Z6_9HYME</name>
<dbReference type="InterPro" id="IPR016162">
    <property type="entry name" value="Ald_DH_N"/>
</dbReference>
<feature type="region of interest" description="Disordered" evidence="5">
    <location>
        <begin position="1253"/>
        <end position="1284"/>
    </location>
</feature>
<dbReference type="GO" id="GO:0006355">
    <property type="term" value="P:regulation of DNA-templated transcription"/>
    <property type="evidence" value="ECO:0007669"/>
    <property type="project" value="InterPro"/>
</dbReference>
<dbReference type="Gene3D" id="3.40.605.10">
    <property type="entry name" value="Aldehyde Dehydrogenase, Chain A, domain 1"/>
    <property type="match status" value="1"/>
</dbReference>
<dbReference type="InterPro" id="IPR016161">
    <property type="entry name" value="Ald_DH/histidinol_DH"/>
</dbReference>
<dbReference type="InterPro" id="IPR029510">
    <property type="entry name" value="Ald_DH_CS_GLU"/>
</dbReference>
<feature type="region of interest" description="Disordered" evidence="5">
    <location>
        <begin position="671"/>
        <end position="730"/>
    </location>
</feature>
<evidence type="ECO:0000256" key="4">
    <source>
        <dbReference type="RuleBase" id="RU003345"/>
    </source>
</evidence>
<reference evidence="7 8" key="1">
    <citation type="journal article" date="2019" name="Philos. Trans. R. Soc. Lond., B, Biol. Sci.">
        <title>Ant behaviour and brain gene expression of defending hosts depend on the ecological success of the intruding social parasite.</title>
        <authorList>
            <person name="Kaur R."/>
            <person name="Stoldt M."/>
            <person name="Jongepier E."/>
            <person name="Feldmeyer B."/>
            <person name="Menzel F."/>
            <person name="Bornberg-Bauer E."/>
            <person name="Foitzik S."/>
        </authorList>
    </citation>
    <scope>NUCLEOTIDE SEQUENCE [LARGE SCALE GENOMIC DNA]</scope>
    <source>
        <tissue evidence="7">Whole body</tissue>
    </source>
</reference>
<evidence type="ECO:0000256" key="3">
    <source>
        <dbReference type="PROSITE-ProRule" id="PRU10007"/>
    </source>
</evidence>
<dbReference type="GO" id="GO:0003677">
    <property type="term" value="F:DNA binding"/>
    <property type="evidence" value="ECO:0007669"/>
    <property type="project" value="InterPro"/>
</dbReference>
<dbReference type="SUPFAM" id="SSF48371">
    <property type="entry name" value="ARM repeat"/>
    <property type="match status" value="1"/>
</dbReference>
<evidence type="ECO:0000313" key="7">
    <source>
        <dbReference type="EMBL" id="TGZ57361.1"/>
    </source>
</evidence>
<dbReference type="InterPro" id="IPR016163">
    <property type="entry name" value="Ald_DH_C"/>
</dbReference>
<comment type="caution">
    <text evidence="7">The sequence shown here is derived from an EMBL/GenBank/DDBJ whole genome shotgun (WGS) entry which is preliminary data.</text>
</comment>
<dbReference type="InterPro" id="IPR016160">
    <property type="entry name" value="Ald_DH_CS_CYS"/>
</dbReference>
<feature type="region of interest" description="Disordered" evidence="5">
    <location>
        <begin position="1203"/>
        <end position="1240"/>
    </location>
</feature>
<dbReference type="Pfam" id="PF04931">
    <property type="entry name" value="DNA_pol_phi"/>
    <property type="match status" value="1"/>
</dbReference>
<dbReference type="Pfam" id="PF00171">
    <property type="entry name" value="Aldedh"/>
    <property type="match status" value="1"/>
</dbReference>
<dbReference type="FunFam" id="3.40.309.10:FF:000001">
    <property type="entry name" value="Mitochondrial aldehyde dehydrogenase 2"/>
    <property type="match status" value="1"/>
</dbReference>
<dbReference type="SUPFAM" id="SSF53720">
    <property type="entry name" value="ALDH-like"/>
    <property type="match status" value="1"/>
</dbReference>
<dbReference type="PROSITE" id="PS00687">
    <property type="entry name" value="ALDEHYDE_DEHYDR_GLU"/>
    <property type="match status" value="1"/>
</dbReference>
<keyword evidence="2 4" id="KW-0560">Oxidoreductase</keyword>
<comment type="similarity">
    <text evidence="1 4">Belongs to the aldehyde dehydrogenase family.</text>
</comment>
<dbReference type="CDD" id="cd07141">
    <property type="entry name" value="ALDH_F1AB_F2_RALDH1"/>
    <property type="match status" value="1"/>
</dbReference>
<dbReference type="InterPro" id="IPR016024">
    <property type="entry name" value="ARM-type_fold"/>
</dbReference>
<sequence length="1814" mass="204588">MNETIADHADDSAGWRKPDRMNSTILDNFNKLKDGNDSVRLNAGVALLNYLRQHNADQDDKELNYALVRLVRSLGSSMTVTRRGFYSTLTVYLMMHPDTPVEKLLSIMNSQLHPAGSNPKSENADVYMGRILLCGALIRSKLLARNSVEIQQQITEILVNAGKQRSYLSFISVMFLSEIIGQFDTEFMKNVWPIVEKEIGKPWSEQTLDTFYVLLIVRDKHPLLVNHKFLKEHLGVKEIITKESMEDIVKLLTALPRIISYHHPVFKLFCEKLVATELVADFWKGIDQRFLKPSKSDEYIAVEILRLILVNVTDKTIIPTLLSPNLLQHMLKRFSNCKRNNNDEVLVAFRKVLHLIVSATNDNDMKTKVQLSILKKLILHPGDLMIEKKTGVKVTQIITGNLKLDGIKKLGQLYRNIIENRATKDREGTKAELWTNAERSYSAQLLTRLIGRQETFSDQDWRLEQLTFLFYYGLCEVSNVGAELAQQFKDCFYRALDHKLPKLDNARNLLSALVHDRDSKLRLNVIQLRSPLNDAAFDAWDKVINLIEKLEKNTKNSEALPIFHTMNLHMGLQLFSDPEMAIMSINELQCCYERLSKKSKGHKRLENTTTEEEPEWVEVVVDLLLSLLSKNDHLFRSLVGCVFPHICPYLTPSAVHQILAVLDIKNTQKTLTTKQNDDEDSSGIESESEEGEDEEEEEEESISNDEILSKSESESDGSEDKDEDEDEDETVTDKLRMALHQALGDAAMQTDDEDIDVDQIDEEEGKRLDESLAAAFKILRENRQARSKKQGKTSQALMHFRARVIDLLSIYLDICPSMAVTLDMIVPLFALLEFCIKDPHQDPLAHRIRACLKKLSTVKKFKDTMGVDDALLMTVLKALIEKGERSASVCQELNDKLAECCTFLVRCAQQANLSTKSIVEIYGQNLTAFFKKRDCVLSSMLFKGVLQLCWEDNWQLAPLLVDFAFDSSIRYFRRNQALELLLIFYNNNRLLNMDTKYADVRMKLETTLCKNTIDTLKETCDLRVNDNGQSASCNNASARKKVLQKFIGHLLMLLRVVYGRHLPQAWDWQAVKAALIKYRSQNALSGDAKTAYKKLAAEIGVPLNMPSTKGDTKLNSNTVTTQSNGKQSNVVPQNGKASDSEEEEEQEEAQSNNDQRKKRKNKSRQRDKRLLKKEARELRAKVMSQDIELFKFSSVSLPANEDATEVCQNGSSHDKSTRQSSTTPRKRERATEGDRESKRRKKFSVREIKLAFRSEGEEPELPEERRGRVELSDADQSSAADPRERLADDMLRLLKRFQHLRRCYSSAALPAPDTSPPILYTGIFINNEWHKSKSEKTFPTVNPATGEVIAEVQEGDSVDVDFAVQAANKAFKRNSPWRTMDASQRGVLLNKLADLIERDHKYIASLETLDNGKPYSSAYSVDVPMSAGVLRYYAGWADKNHGKVIPADGKVFAYTRHEPVGVCGQIIPWNFPFLMMAWKIAPALATGNVIILKPAEQTPLTALYMAQLTKEAGFPDGVVNVVPGYGKTGAALVAHDKVDKIAFTGSTEVGQLIKQNAAIHKLKRTTLELGGKSPNIILKDVDINQAVETAHFGLFFNMGQCCCAGSRTFVQSNIYDEFVEKSALRAKTKPVGDPFDLKIEQGPQIDEEQLNKIMRLIETGKEQGANLVTGGERIGDRGYFVAPTVFADVQDDMTIAKEEIFGPVQQILKFDDLEEVIERANNTDYGLAAAVFTKDLNKANYIVQGLRAGTVWVNTYNAIIPQVPFGGYKMSGHGRELGEYGLEAYTEVKSVIVQLEPPLGMPAAPTQDTVHVIL</sequence>
<feature type="compositionally biased region" description="Acidic residues" evidence="5">
    <location>
        <begin position="677"/>
        <end position="703"/>
    </location>
</feature>
<feature type="compositionally biased region" description="Basic residues" evidence="5">
    <location>
        <begin position="1156"/>
        <end position="1171"/>
    </location>
</feature>
<dbReference type="STRING" id="300112.A0A4S2L3Z6"/>
<protein>
    <submittedName>
        <fullName evidence="7">Myb-binding protein 1A</fullName>
    </submittedName>
</protein>
<feature type="compositionally biased region" description="Acidic residues" evidence="5">
    <location>
        <begin position="714"/>
        <end position="730"/>
    </location>
</feature>
<evidence type="ECO:0000313" key="8">
    <source>
        <dbReference type="Proteomes" id="UP000310200"/>
    </source>
</evidence>
<keyword evidence="8" id="KW-1185">Reference proteome</keyword>
<evidence type="ECO:0000256" key="2">
    <source>
        <dbReference type="ARBA" id="ARBA00023002"/>
    </source>
</evidence>
<dbReference type="PANTHER" id="PTHR11699">
    <property type="entry name" value="ALDEHYDE DEHYDROGENASE-RELATED"/>
    <property type="match status" value="1"/>
</dbReference>
<evidence type="ECO:0000256" key="5">
    <source>
        <dbReference type="SAM" id="MobiDB-lite"/>
    </source>
</evidence>
<feature type="compositionally biased region" description="Polar residues" evidence="5">
    <location>
        <begin position="1105"/>
        <end position="1136"/>
    </location>
</feature>
<feature type="domain" description="Aldehyde dehydrogenase" evidence="6">
    <location>
        <begin position="1329"/>
        <end position="1791"/>
    </location>
</feature>
<feature type="active site" evidence="3">
    <location>
        <position position="1568"/>
    </location>
</feature>
<gene>
    <name evidence="7" type="ORF">DBV15_03216</name>
</gene>
<dbReference type="Gene3D" id="3.40.309.10">
    <property type="entry name" value="Aldehyde Dehydrogenase, Chain A, domain 2"/>
    <property type="match status" value="1"/>
</dbReference>
<dbReference type="EMBL" id="QBLH01000159">
    <property type="protein sequence ID" value="TGZ57361.1"/>
    <property type="molecule type" value="Genomic_DNA"/>
</dbReference>
<organism evidence="7 8">
    <name type="scientific">Temnothorax longispinosus</name>
    <dbReference type="NCBI Taxonomy" id="300112"/>
    <lineage>
        <taxon>Eukaryota</taxon>
        <taxon>Metazoa</taxon>
        <taxon>Ecdysozoa</taxon>
        <taxon>Arthropoda</taxon>
        <taxon>Hexapoda</taxon>
        <taxon>Insecta</taxon>
        <taxon>Pterygota</taxon>
        <taxon>Neoptera</taxon>
        <taxon>Endopterygota</taxon>
        <taxon>Hymenoptera</taxon>
        <taxon>Apocrita</taxon>
        <taxon>Aculeata</taxon>
        <taxon>Formicoidea</taxon>
        <taxon>Formicidae</taxon>
        <taxon>Myrmicinae</taxon>
        <taxon>Temnothorax</taxon>
    </lineage>
</organism>
<accession>A0A4S2L3Z6</accession>
<proteinExistence type="inferred from homology"/>
<dbReference type="FunFam" id="3.40.605.10:FF:000050">
    <property type="entry name" value="Aldehyde dehydrogenase, mitochondrial"/>
    <property type="match status" value="1"/>
</dbReference>
<feature type="compositionally biased region" description="Basic and acidic residues" evidence="5">
    <location>
        <begin position="1253"/>
        <end position="1271"/>
    </location>
</feature>
<dbReference type="Proteomes" id="UP000310200">
    <property type="component" value="Unassembled WGS sequence"/>
</dbReference>
<dbReference type="FunFam" id="3.40.605.10:FF:000026">
    <property type="entry name" value="Aldehyde dehydrogenase, putative"/>
    <property type="match status" value="1"/>
</dbReference>
<evidence type="ECO:0000259" key="6">
    <source>
        <dbReference type="Pfam" id="PF00171"/>
    </source>
</evidence>
<feature type="region of interest" description="Disordered" evidence="5">
    <location>
        <begin position="1103"/>
        <end position="1172"/>
    </location>
</feature>